<gene>
    <name evidence="1" type="ORF">CKAH01_06883</name>
</gene>
<keyword evidence="2" id="KW-1185">Reference proteome</keyword>
<organism evidence="1 2">
    <name type="scientific">Colletotrichum kahawae</name>
    <name type="common">Coffee berry disease fungus</name>
    <dbReference type="NCBI Taxonomy" id="34407"/>
    <lineage>
        <taxon>Eukaryota</taxon>
        <taxon>Fungi</taxon>
        <taxon>Dikarya</taxon>
        <taxon>Ascomycota</taxon>
        <taxon>Pezizomycotina</taxon>
        <taxon>Sordariomycetes</taxon>
        <taxon>Hypocreomycetidae</taxon>
        <taxon>Glomerellales</taxon>
        <taxon>Glomerellaceae</taxon>
        <taxon>Colletotrichum</taxon>
        <taxon>Colletotrichum gloeosporioides species complex</taxon>
    </lineage>
</organism>
<evidence type="ECO:0000313" key="2">
    <source>
        <dbReference type="Proteomes" id="UP001281614"/>
    </source>
</evidence>
<proteinExistence type="predicted"/>
<dbReference type="AlphaFoldDB" id="A0AAD9Y6T9"/>
<comment type="caution">
    <text evidence="1">The sequence shown here is derived from an EMBL/GenBank/DDBJ whole genome shotgun (WGS) entry which is preliminary data.</text>
</comment>
<sequence length="148" mass="17040">MMVVSSFPFHDAGDNGRLRPRVWWRATRRSASRNAFPWFNCRHLVRRLADLYGDENPQSMQPFSQDTKPAVPFSFLLTVLPSTVRVFWAHCPLRGGEGGDFFVLNYVDWTRSLADACCLHCLEGVRLLVFCKWCICDIIEEGFPLPLD</sequence>
<protein>
    <submittedName>
        <fullName evidence="1">Uncharacterized protein</fullName>
    </submittedName>
</protein>
<dbReference type="Proteomes" id="UP001281614">
    <property type="component" value="Unassembled WGS sequence"/>
</dbReference>
<evidence type="ECO:0000313" key="1">
    <source>
        <dbReference type="EMBL" id="KAK2743173.1"/>
    </source>
</evidence>
<accession>A0AAD9Y6T9</accession>
<name>A0AAD9Y6T9_COLKA</name>
<reference evidence="1" key="1">
    <citation type="submission" date="2023-02" db="EMBL/GenBank/DDBJ databases">
        <title>Colletotrichum kahawae CIFC_Que2 genome sequencing and assembly.</title>
        <authorList>
            <person name="Baroncelli R."/>
        </authorList>
    </citation>
    <scope>NUCLEOTIDE SEQUENCE</scope>
    <source>
        <strain evidence="1">CIFC_Que2</strain>
    </source>
</reference>
<dbReference type="EMBL" id="VYYT01000322">
    <property type="protein sequence ID" value="KAK2743173.1"/>
    <property type="molecule type" value="Genomic_DNA"/>
</dbReference>